<dbReference type="EMBL" id="BLLF01002229">
    <property type="protein sequence ID" value="GFH23256.1"/>
    <property type="molecule type" value="Genomic_DNA"/>
</dbReference>
<proteinExistence type="predicted"/>
<organism evidence="2 3">
    <name type="scientific">Haematococcus lacustris</name>
    <name type="common">Green alga</name>
    <name type="synonym">Haematococcus pluvialis</name>
    <dbReference type="NCBI Taxonomy" id="44745"/>
    <lineage>
        <taxon>Eukaryota</taxon>
        <taxon>Viridiplantae</taxon>
        <taxon>Chlorophyta</taxon>
        <taxon>core chlorophytes</taxon>
        <taxon>Chlorophyceae</taxon>
        <taxon>CS clade</taxon>
        <taxon>Chlamydomonadales</taxon>
        <taxon>Haematococcaceae</taxon>
        <taxon>Haematococcus</taxon>
    </lineage>
</organism>
<dbReference type="PANTHER" id="PTHR43677">
    <property type="entry name" value="SHORT-CHAIN DEHYDROGENASE/REDUCTASE"/>
    <property type="match status" value="1"/>
</dbReference>
<feature type="domain" description="Alcohol dehydrogenase-like N-terminal" evidence="1">
    <location>
        <begin position="37"/>
        <end position="119"/>
    </location>
</feature>
<protein>
    <submittedName>
        <fullName evidence="2">PKS_ER domain-containing protein</fullName>
    </submittedName>
</protein>
<evidence type="ECO:0000259" key="1">
    <source>
        <dbReference type="Pfam" id="PF08240"/>
    </source>
</evidence>
<dbReference type="GO" id="GO:0016491">
    <property type="term" value="F:oxidoreductase activity"/>
    <property type="evidence" value="ECO:0007669"/>
    <property type="project" value="TreeGrafter"/>
</dbReference>
<dbReference type="InterPro" id="IPR011032">
    <property type="entry name" value="GroES-like_sf"/>
</dbReference>
<comment type="caution">
    <text evidence="2">The sequence shown here is derived from an EMBL/GenBank/DDBJ whole genome shotgun (WGS) entry which is preliminary data.</text>
</comment>
<dbReference type="AlphaFoldDB" id="A0A699ZWZ0"/>
<dbReference type="OrthoDB" id="10257049at2759"/>
<dbReference type="InterPro" id="IPR051397">
    <property type="entry name" value="Zn-ADH-like_protein"/>
</dbReference>
<reference evidence="2 3" key="1">
    <citation type="submission" date="2020-02" db="EMBL/GenBank/DDBJ databases">
        <title>Draft genome sequence of Haematococcus lacustris strain NIES-144.</title>
        <authorList>
            <person name="Morimoto D."/>
            <person name="Nakagawa S."/>
            <person name="Yoshida T."/>
            <person name="Sawayama S."/>
        </authorList>
    </citation>
    <scope>NUCLEOTIDE SEQUENCE [LARGE SCALE GENOMIC DNA]</scope>
    <source>
        <strain evidence="2 3">NIES-144</strain>
    </source>
</reference>
<accession>A0A699ZWZ0</accession>
<dbReference type="Proteomes" id="UP000485058">
    <property type="component" value="Unassembled WGS sequence"/>
</dbReference>
<dbReference type="PANTHER" id="PTHR43677:SF4">
    <property type="entry name" value="QUINONE OXIDOREDUCTASE-LIKE PROTEIN 2"/>
    <property type="match status" value="1"/>
</dbReference>
<dbReference type="Gene3D" id="3.90.180.10">
    <property type="entry name" value="Medium-chain alcohol dehydrogenases, catalytic domain"/>
    <property type="match status" value="1"/>
</dbReference>
<dbReference type="SUPFAM" id="SSF50129">
    <property type="entry name" value="GroES-like"/>
    <property type="match status" value="1"/>
</dbReference>
<name>A0A699ZWZ0_HAELA</name>
<keyword evidence="3" id="KW-1185">Reference proteome</keyword>
<evidence type="ECO:0000313" key="2">
    <source>
        <dbReference type="EMBL" id="GFH23256.1"/>
    </source>
</evidence>
<dbReference type="Pfam" id="PF08240">
    <property type="entry name" value="ADH_N"/>
    <property type="match status" value="1"/>
</dbReference>
<gene>
    <name evidence="2" type="ORF">HaLaN_20847</name>
</gene>
<sequence>MPRAVVCRRNGDPTLPIGSPGSVLDVDDTWQLGPLKAEHVRVAVVAASVNFADPLTVKGEYQVKLPLPFVPGSEASGTVTELGKGVTGLAVGDKVVLFSQGGCYCEEVIVHQATVWRVPGKCQAMEALHS</sequence>
<evidence type="ECO:0000313" key="3">
    <source>
        <dbReference type="Proteomes" id="UP000485058"/>
    </source>
</evidence>
<dbReference type="InterPro" id="IPR013154">
    <property type="entry name" value="ADH-like_N"/>
</dbReference>